<feature type="chain" id="PRO_5020685354" evidence="4">
    <location>
        <begin position="21"/>
        <end position="287"/>
    </location>
</feature>
<proteinExistence type="predicted"/>
<dbReference type="Pfam" id="PF06977">
    <property type="entry name" value="SdiA-regulated"/>
    <property type="match status" value="1"/>
</dbReference>
<evidence type="ECO:0000313" key="5">
    <source>
        <dbReference type="EMBL" id="RZS90514.1"/>
    </source>
</evidence>
<gene>
    <name evidence="5" type="ORF">EV197_3308</name>
</gene>
<keyword evidence="6" id="KW-1185">Reference proteome</keyword>
<dbReference type="SUPFAM" id="SSF101898">
    <property type="entry name" value="NHL repeat"/>
    <property type="match status" value="1"/>
</dbReference>
<evidence type="ECO:0000256" key="1">
    <source>
        <dbReference type="ARBA" id="ARBA00004236"/>
    </source>
</evidence>
<sequence>MFKTLYFYSLALLLSISVQCQSTVDTPLQKINILSKLLKEASGITYNPEASALYVINDSGNDAEIFQLDLKGNIIQVIDLPSIENVDWEDLTYDNNGNIYIGDFGNNDNDRRDLAIYKIKLINTKAQILSKISFALEDQKAFPPKKKNRNFDIEAFVYHNHHFYLFSKNRSSNFNGTSKVYELRDDKPQQKAKLIATLDICKDEKDCFVTSAALNHKGNQLVLLTYNKIFVADQFSADFSALQLKKIKLEHYSQKEGICFINDSTLYIVAEGRGNSQASIYEFKLTD</sequence>
<name>A0A4Q7NTZ9_9FLAO</name>
<dbReference type="EMBL" id="SGXE01000007">
    <property type="protein sequence ID" value="RZS90514.1"/>
    <property type="molecule type" value="Genomic_DNA"/>
</dbReference>
<keyword evidence="3" id="KW-0472">Membrane</keyword>
<dbReference type="InterPro" id="IPR009722">
    <property type="entry name" value="YjiK/CarP"/>
</dbReference>
<evidence type="ECO:0000256" key="4">
    <source>
        <dbReference type="SAM" id="SignalP"/>
    </source>
</evidence>
<keyword evidence="4" id="KW-0732">Signal</keyword>
<organism evidence="5 6">
    <name type="scientific">Aquimarina brevivitae</name>
    <dbReference type="NCBI Taxonomy" id="323412"/>
    <lineage>
        <taxon>Bacteria</taxon>
        <taxon>Pseudomonadati</taxon>
        <taxon>Bacteroidota</taxon>
        <taxon>Flavobacteriia</taxon>
        <taxon>Flavobacteriales</taxon>
        <taxon>Flavobacteriaceae</taxon>
        <taxon>Aquimarina</taxon>
    </lineage>
</organism>
<feature type="signal peptide" evidence="4">
    <location>
        <begin position="1"/>
        <end position="20"/>
    </location>
</feature>
<protein>
    <submittedName>
        <fullName evidence="5">SdiA-regulated protein</fullName>
    </submittedName>
</protein>
<comment type="caution">
    <text evidence="5">The sequence shown here is derived from an EMBL/GenBank/DDBJ whole genome shotgun (WGS) entry which is preliminary data.</text>
</comment>
<comment type="subcellular location">
    <subcellularLocation>
        <location evidence="1">Cell membrane</location>
    </subcellularLocation>
</comment>
<dbReference type="GO" id="GO:0005886">
    <property type="term" value="C:plasma membrane"/>
    <property type="evidence" value="ECO:0007669"/>
    <property type="project" value="UniProtKB-SubCell"/>
</dbReference>
<keyword evidence="2" id="KW-1003">Cell membrane</keyword>
<evidence type="ECO:0000256" key="2">
    <source>
        <dbReference type="ARBA" id="ARBA00022475"/>
    </source>
</evidence>
<dbReference type="OrthoDB" id="5599486at2"/>
<dbReference type="RefSeq" id="WP_130287814.1">
    <property type="nucleotide sequence ID" value="NZ_SGXE01000007.1"/>
</dbReference>
<reference evidence="5 6" key="1">
    <citation type="submission" date="2019-02" db="EMBL/GenBank/DDBJ databases">
        <title>Genomic Encyclopedia of Type Strains, Phase IV (KMG-IV): sequencing the most valuable type-strain genomes for metagenomic binning, comparative biology and taxonomic classification.</title>
        <authorList>
            <person name="Goeker M."/>
        </authorList>
    </citation>
    <scope>NUCLEOTIDE SEQUENCE [LARGE SCALE GENOMIC DNA]</scope>
    <source>
        <strain evidence="5 6">DSM 17196</strain>
    </source>
</reference>
<accession>A0A4Q7NTZ9</accession>
<dbReference type="AlphaFoldDB" id="A0A4Q7NTZ9"/>
<evidence type="ECO:0000256" key="3">
    <source>
        <dbReference type="ARBA" id="ARBA00023136"/>
    </source>
</evidence>
<evidence type="ECO:0000313" key="6">
    <source>
        <dbReference type="Proteomes" id="UP000292262"/>
    </source>
</evidence>
<dbReference type="Proteomes" id="UP000292262">
    <property type="component" value="Unassembled WGS sequence"/>
</dbReference>